<organism evidence="3 4">
    <name type="scientific">Paraburkholderia largidicola</name>
    <dbReference type="NCBI Taxonomy" id="3014751"/>
    <lineage>
        <taxon>Bacteria</taxon>
        <taxon>Pseudomonadati</taxon>
        <taxon>Pseudomonadota</taxon>
        <taxon>Betaproteobacteria</taxon>
        <taxon>Burkholderiales</taxon>
        <taxon>Burkholderiaceae</taxon>
        <taxon>Paraburkholderia</taxon>
    </lineage>
</organism>
<sequence length="217" mass="22684">MIADFATLAHECAPNVNPTTLQALVKTESGFNPYAIGVVGGRLSRQPRSAAEAIATAKALDARGVNFSMGLGQVNKANLPSYGLTYETVFDACANLQAGGNILADCYRRAAAAKGQGKDALYAAFSCYYSGNFSRGFQPDFGGTSYVQRVAANAQDTKVSVEVVPAIPVILDKPASRKVDAPKARQTVQVAPASAEPVSASGDHRASWDAFGDFSGK</sequence>
<gene>
    <name evidence="3" type="ORF">PPGU16_84760</name>
</gene>
<proteinExistence type="predicted"/>
<evidence type="ECO:0000259" key="2">
    <source>
        <dbReference type="Pfam" id="PF01464"/>
    </source>
</evidence>
<protein>
    <recommendedName>
        <fullName evidence="2">Transglycosylase SLT domain-containing protein</fullName>
    </recommendedName>
</protein>
<dbReference type="SUPFAM" id="SSF53955">
    <property type="entry name" value="Lysozyme-like"/>
    <property type="match status" value="1"/>
</dbReference>
<keyword evidence="4" id="KW-1185">Reference proteome</keyword>
<evidence type="ECO:0000256" key="1">
    <source>
        <dbReference type="SAM" id="MobiDB-lite"/>
    </source>
</evidence>
<dbReference type="KEGG" id="plad:PPGU16_84760"/>
<evidence type="ECO:0000313" key="3">
    <source>
        <dbReference type="EMBL" id="BCF95409.1"/>
    </source>
</evidence>
<dbReference type="CDD" id="cd16892">
    <property type="entry name" value="LT_VirB1-like"/>
    <property type="match status" value="1"/>
</dbReference>
<dbReference type="Gene3D" id="1.10.530.10">
    <property type="match status" value="1"/>
</dbReference>
<dbReference type="InterPro" id="IPR008258">
    <property type="entry name" value="Transglycosylase_SLT_dom_1"/>
</dbReference>
<evidence type="ECO:0000313" key="4">
    <source>
        <dbReference type="Proteomes" id="UP000510888"/>
    </source>
</evidence>
<geneLocation type="plasmid" evidence="3 4">
    <name>PPGU16_p3</name>
</geneLocation>
<name>A0A7I8C4J7_9BURK</name>
<feature type="domain" description="Transglycosylase SLT" evidence="2">
    <location>
        <begin position="9"/>
        <end position="131"/>
    </location>
</feature>
<dbReference type="EMBL" id="AP023178">
    <property type="protein sequence ID" value="BCF95409.1"/>
    <property type="molecule type" value="Genomic_DNA"/>
</dbReference>
<accession>A0A7I8C4J7</accession>
<dbReference type="AlphaFoldDB" id="A0A7I8C4J7"/>
<dbReference type="Pfam" id="PF01464">
    <property type="entry name" value="SLT"/>
    <property type="match status" value="1"/>
</dbReference>
<dbReference type="Proteomes" id="UP000510888">
    <property type="component" value="Plasmid PPGU16_p3"/>
</dbReference>
<feature type="region of interest" description="Disordered" evidence="1">
    <location>
        <begin position="179"/>
        <end position="205"/>
    </location>
</feature>
<dbReference type="InterPro" id="IPR023346">
    <property type="entry name" value="Lysozyme-like_dom_sf"/>
</dbReference>
<reference evidence="3 4" key="1">
    <citation type="journal article" date="2020" name="Genes (Basel)">
        <title>Genomic Comparison of Insect Gut Symbionts from Divergent Burkholderia Subclades.</title>
        <authorList>
            <person name="Takeshita K."/>
            <person name="Kikuchi Y."/>
        </authorList>
    </citation>
    <scope>NUCLEOTIDE SEQUENCE [LARGE SCALE GENOMIC DNA]</scope>
    <source>
        <strain evidence="3 4">PGU16</strain>
        <plasmid evidence="3 4">PPGU16_p3</plasmid>
    </source>
</reference>
<feature type="compositionally biased region" description="Low complexity" evidence="1">
    <location>
        <begin position="190"/>
        <end position="201"/>
    </location>
</feature>
<keyword evidence="3" id="KW-0614">Plasmid</keyword>